<evidence type="ECO:0000256" key="1">
    <source>
        <dbReference type="ARBA" id="ARBA00005417"/>
    </source>
</evidence>
<protein>
    <submittedName>
        <fullName evidence="6">Peptide/nickel transport system ATP-binding protein</fullName>
    </submittedName>
</protein>
<dbReference type="InterPro" id="IPR050319">
    <property type="entry name" value="ABC_transp_ATP-bind"/>
</dbReference>
<dbReference type="SUPFAM" id="SSF52540">
    <property type="entry name" value="P-loop containing nucleoside triphosphate hydrolases"/>
    <property type="match status" value="1"/>
</dbReference>
<proteinExistence type="inferred from homology"/>
<dbReference type="EMBL" id="FUZT01000003">
    <property type="protein sequence ID" value="SKC54303.1"/>
    <property type="molecule type" value="Genomic_DNA"/>
</dbReference>
<evidence type="ECO:0000313" key="6">
    <source>
        <dbReference type="EMBL" id="SKC54303.1"/>
    </source>
</evidence>
<dbReference type="Pfam" id="PF00005">
    <property type="entry name" value="ABC_tran"/>
    <property type="match status" value="1"/>
</dbReference>
<dbReference type="SMART" id="SM00382">
    <property type="entry name" value="AAA"/>
    <property type="match status" value="1"/>
</dbReference>
<evidence type="ECO:0000256" key="4">
    <source>
        <dbReference type="ARBA" id="ARBA00022840"/>
    </source>
</evidence>
<keyword evidence="3" id="KW-0547">Nucleotide-binding</keyword>
<dbReference type="Gene3D" id="3.40.50.300">
    <property type="entry name" value="P-loop containing nucleotide triphosphate hydrolases"/>
    <property type="match status" value="1"/>
</dbReference>
<dbReference type="STRING" id="36842.SAMN02194393_01295"/>
<sequence>MALKGYNLGFYYNKNQWLFRHLNIELFYGEILGISGCSGSGKTSLSKILSNYLKPVEGFVEIDEKPFTKKEVQPVQLIYQHPEKAINPKWKMKDVLEESYDPDDTILERFGIRKEWLSRFPIELSGGELQRFCIVRALHPNTKYIIADEMTTMLDAVTQTVIWRELLDVCRERKIGLAIISHEAALLSRLCDRIISLNQRKSYYSIENRIKNIV</sequence>
<reference evidence="6 7" key="1">
    <citation type="submission" date="2017-02" db="EMBL/GenBank/DDBJ databases">
        <authorList>
            <person name="Peterson S.W."/>
        </authorList>
    </citation>
    <scope>NUCLEOTIDE SEQUENCE [LARGE SCALE GENOMIC DNA]</scope>
    <source>
        <strain evidence="6 7">M1</strain>
    </source>
</reference>
<dbReference type="OrthoDB" id="9806285at2"/>
<dbReference type="InterPro" id="IPR017871">
    <property type="entry name" value="ABC_transporter-like_CS"/>
</dbReference>
<comment type="similarity">
    <text evidence="1">Belongs to the ABC transporter superfamily.</text>
</comment>
<evidence type="ECO:0000256" key="2">
    <source>
        <dbReference type="ARBA" id="ARBA00022448"/>
    </source>
</evidence>
<dbReference type="GO" id="GO:0016887">
    <property type="term" value="F:ATP hydrolysis activity"/>
    <property type="evidence" value="ECO:0007669"/>
    <property type="project" value="InterPro"/>
</dbReference>
<name>A0A1T5JSE8_9FIRM</name>
<keyword evidence="7" id="KW-1185">Reference proteome</keyword>
<dbReference type="InterPro" id="IPR003439">
    <property type="entry name" value="ABC_transporter-like_ATP-bd"/>
</dbReference>
<feature type="domain" description="ABC transporter" evidence="5">
    <location>
        <begin position="3"/>
        <end position="214"/>
    </location>
</feature>
<dbReference type="PROSITE" id="PS00211">
    <property type="entry name" value="ABC_TRANSPORTER_1"/>
    <property type="match status" value="1"/>
</dbReference>
<dbReference type="PANTHER" id="PTHR43776:SF7">
    <property type="entry name" value="D,D-DIPEPTIDE TRANSPORT ATP-BINDING PROTEIN DDPF-RELATED"/>
    <property type="match status" value="1"/>
</dbReference>
<dbReference type="GO" id="GO:0055085">
    <property type="term" value="P:transmembrane transport"/>
    <property type="evidence" value="ECO:0007669"/>
    <property type="project" value="UniProtKB-ARBA"/>
</dbReference>
<evidence type="ECO:0000313" key="7">
    <source>
        <dbReference type="Proteomes" id="UP000190285"/>
    </source>
</evidence>
<keyword evidence="4 6" id="KW-0067">ATP-binding</keyword>
<dbReference type="GO" id="GO:0005524">
    <property type="term" value="F:ATP binding"/>
    <property type="evidence" value="ECO:0007669"/>
    <property type="project" value="UniProtKB-KW"/>
</dbReference>
<dbReference type="PROSITE" id="PS50893">
    <property type="entry name" value="ABC_TRANSPORTER_2"/>
    <property type="match status" value="1"/>
</dbReference>
<evidence type="ECO:0000259" key="5">
    <source>
        <dbReference type="PROSITE" id="PS50893"/>
    </source>
</evidence>
<accession>A0A1T5JSE8</accession>
<evidence type="ECO:0000256" key="3">
    <source>
        <dbReference type="ARBA" id="ARBA00022741"/>
    </source>
</evidence>
<dbReference type="InterPro" id="IPR003593">
    <property type="entry name" value="AAA+_ATPase"/>
</dbReference>
<dbReference type="PANTHER" id="PTHR43776">
    <property type="entry name" value="TRANSPORT ATP-BINDING PROTEIN"/>
    <property type="match status" value="1"/>
</dbReference>
<dbReference type="Proteomes" id="UP000190285">
    <property type="component" value="Unassembled WGS sequence"/>
</dbReference>
<dbReference type="InterPro" id="IPR027417">
    <property type="entry name" value="P-loop_NTPase"/>
</dbReference>
<keyword evidence="2" id="KW-0813">Transport</keyword>
<dbReference type="RefSeq" id="WP_079490267.1">
    <property type="nucleotide sequence ID" value="NZ_FUZT01000003.1"/>
</dbReference>
<dbReference type="AlphaFoldDB" id="A0A1T5JSE8"/>
<organism evidence="6 7">
    <name type="scientific">Maledivibacter halophilus</name>
    <dbReference type="NCBI Taxonomy" id="36842"/>
    <lineage>
        <taxon>Bacteria</taxon>
        <taxon>Bacillati</taxon>
        <taxon>Bacillota</taxon>
        <taxon>Clostridia</taxon>
        <taxon>Peptostreptococcales</taxon>
        <taxon>Caminicellaceae</taxon>
        <taxon>Maledivibacter</taxon>
    </lineage>
</organism>
<gene>
    <name evidence="6" type="ORF">SAMN02194393_01295</name>
</gene>